<dbReference type="EMBL" id="JBEJUE010000068">
    <property type="protein sequence ID" value="MER0429656.1"/>
    <property type="molecule type" value="Genomic_DNA"/>
</dbReference>
<feature type="compositionally biased region" description="Pro residues" evidence="1">
    <location>
        <begin position="45"/>
        <end position="55"/>
    </location>
</feature>
<evidence type="ECO:0000313" key="3">
    <source>
        <dbReference type="Proteomes" id="UP001456562"/>
    </source>
</evidence>
<evidence type="ECO:0000256" key="1">
    <source>
        <dbReference type="SAM" id="MobiDB-lite"/>
    </source>
</evidence>
<feature type="compositionally biased region" description="Basic and acidic residues" evidence="1">
    <location>
        <begin position="66"/>
        <end position="77"/>
    </location>
</feature>
<dbReference type="RefSeq" id="WP_350241679.1">
    <property type="nucleotide sequence ID" value="NZ_JBEJUE010000068.1"/>
</dbReference>
<reference evidence="2 3" key="1">
    <citation type="submission" date="2024-01" db="EMBL/GenBank/DDBJ databases">
        <title>Metagenomic exploration of the rhizosphere soil microbial community and their significance in facilitating the development of wild simulated ginseng.</title>
        <authorList>
            <person name="Huang J."/>
        </authorList>
    </citation>
    <scope>NUCLEOTIDE SEQUENCE [LARGE SCALE GENOMIC DNA]</scope>
    <source>
        <strain evidence="2 3">WY141</strain>
    </source>
</reference>
<feature type="compositionally biased region" description="Low complexity" evidence="1">
    <location>
        <begin position="88"/>
        <end position="99"/>
    </location>
</feature>
<gene>
    <name evidence="2" type="ORF">ABR748_36555</name>
</gene>
<name>A0ABV1QEQ0_STRMI</name>
<sequence length="156" mass="16293">MDTAITIRRMILGPLPALLAAVLLTGCVTVPAGPPAPRPNQAATTPPPAPAPAPDVQPAGGSDVLVRIEIDHPERARSRPSSRPPAAVPQRRAAPSAPRLGPPRVQPQQRRPAPARRPAVRPRTPAPVPQMRALCRSAGGVVSGAVSQLCRQTYGR</sequence>
<protein>
    <recommendedName>
        <fullName evidence="4">Lipoprotein</fullName>
    </recommendedName>
</protein>
<comment type="caution">
    <text evidence="2">The sequence shown here is derived from an EMBL/GenBank/DDBJ whole genome shotgun (WGS) entry which is preliminary data.</text>
</comment>
<accession>A0ABV1QEQ0</accession>
<dbReference type="Proteomes" id="UP001456562">
    <property type="component" value="Unassembled WGS sequence"/>
</dbReference>
<keyword evidence="3" id="KW-1185">Reference proteome</keyword>
<organism evidence="2 3">
    <name type="scientific">Streptomyces microflavus</name>
    <name type="common">Streptomyces lipmanii</name>
    <dbReference type="NCBI Taxonomy" id="1919"/>
    <lineage>
        <taxon>Bacteria</taxon>
        <taxon>Bacillati</taxon>
        <taxon>Actinomycetota</taxon>
        <taxon>Actinomycetes</taxon>
        <taxon>Kitasatosporales</taxon>
        <taxon>Streptomycetaceae</taxon>
        <taxon>Streptomyces</taxon>
    </lineage>
</organism>
<evidence type="ECO:0000313" key="2">
    <source>
        <dbReference type="EMBL" id="MER0429656.1"/>
    </source>
</evidence>
<proteinExistence type="predicted"/>
<evidence type="ECO:0008006" key="4">
    <source>
        <dbReference type="Google" id="ProtNLM"/>
    </source>
</evidence>
<feature type="region of interest" description="Disordered" evidence="1">
    <location>
        <begin position="35"/>
        <end position="131"/>
    </location>
</feature>